<dbReference type="AlphaFoldDB" id="A0A9Q0I5C5"/>
<name>A0A9Q0I5C5_9TELE</name>
<feature type="compositionally biased region" description="Polar residues" evidence="1">
    <location>
        <begin position="1"/>
        <end position="10"/>
    </location>
</feature>
<comment type="caution">
    <text evidence="2">The sequence shown here is derived from an EMBL/GenBank/DDBJ whole genome shotgun (WGS) entry which is preliminary data.</text>
</comment>
<dbReference type="EMBL" id="JANIIK010000117">
    <property type="protein sequence ID" value="KAJ3585880.1"/>
    <property type="molecule type" value="Genomic_DNA"/>
</dbReference>
<evidence type="ECO:0000313" key="3">
    <source>
        <dbReference type="Proteomes" id="UP001148018"/>
    </source>
</evidence>
<reference evidence="2" key="1">
    <citation type="submission" date="2022-07" db="EMBL/GenBank/DDBJ databases">
        <title>Chromosome-level genome of Muraenolepis orangiensis.</title>
        <authorList>
            <person name="Kim J."/>
        </authorList>
    </citation>
    <scope>NUCLEOTIDE SEQUENCE</scope>
    <source>
        <strain evidence="2">KU_S4_2022</strain>
        <tissue evidence="2">Muscle</tissue>
    </source>
</reference>
<gene>
    <name evidence="2" type="ORF">NHX12_012288</name>
</gene>
<organism evidence="2 3">
    <name type="scientific">Muraenolepis orangiensis</name>
    <name type="common">Patagonian moray cod</name>
    <dbReference type="NCBI Taxonomy" id="630683"/>
    <lineage>
        <taxon>Eukaryota</taxon>
        <taxon>Metazoa</taxon>
        <taxon>Chordata</taxon>
        <taxon>Craniata</taxon>
        <taxon>Vertebrata</taxon>
        <taxon>Euteleostomi</taxon>
        <taxon>Actinopterygii</taxon>
        <taxon>Neopterygii</taxon>
        <taxon>Teleostei</taxon>
        <taxon>Neoteleostei</taxon>
        <taxon>Acanthomorphata</taxon>
        <taxon>Zeiogadaria</taxon>
        <taxon>Gadariae</taxon>
        <taxon>Gadiformes</taxon>
        <taxon>Muraenolepidoidei</taxon>
        <taxon>Muraenolepididae</taxon>
        <taxon>Muraenolepis</taxon>
    </lineage>
</organism>
<feature type="region of interest" description="Disordered" evidence="1">
    <location>
        <begin position="1"/>
        <end position="44"/>
    </location>
</feature>
<evidence type="ECO:0000256" key="1">
    <source>
        <dbReference type="SAM" id="MobiDB-lite"/>
    </source>
</evidence>
<dbReference type="Proteomes" id="UP001148018">
    <property type="component" value="Unassembled WGS sequence"/>
</dbReference>
<accession>A0A9Q0I5C5</accession>
<protein>
    <submittedName>
        <fullName evidence="2">Uncharacterized protein</fullName>
    </submittedName>
</protein>
<proteinExistence type="predicted"/>
<sequence length="124" mass="13290">MRHGRSTATLAPTPPSGPQEAAGSRPESTLQYGAGPGAATSAAYNGGVRINGAHLRRRDGRTRAVRLTLATGALLSGYKYQPFSWLMHIKAPAGRGVEASGRRRWRRCRRPQTHVSVCPKGTLS</sequence>
<keyword evidence="3" id="KW-1185">Reference proteome</keyword>
<evidence type="ECO:0000313" key="2">
    <source>
        <dbReference type="EMBL" id="KAJ3585880.1"/>
    </source>
</evidence>